<proteinExistence type="inferred from homology"/>
<comment type="cofactor">
    <cofactor evidence="6">
        <name>[2Fe-2S] cluster</name>
        <dbReference type="ChEBI" id="CHEBI:190135"/>
    </cofactor>
</comment>
<gene>
    <name evidence="7" type="ORF">JT362_13805</name>
</gene>
<dbReference type="PIRSF" id="PIRSF000216">
    <property type="entry name" value="NADH_DH_24kDa"/>
    <property type="match status" value="1"/>
</dbReference>
<evidence type="ECO:0000256" key="4">
    <source>
        <dbReference type="ARBA" id="ARBA00023004"/>
    </source>
</evidence>
<dbReference type="Gene3D" id="3.40.30.10">
    <property type="entry name" value="Glutaredoxin"/>
    <property type="match status" value="1"/>
</dbReference>
<dbReference type="PANTHER" id="PTHR43342:SF1">
    <property type="entry name" value="BIFURCATING [FEFE] HYDROGENASE GAMMA SUBUNIT"/>
    <property type="match status" value="1"/>
</dbReference>
<accession>A0ABT2J9E8</accession>
<dbReference type="SUPFAM" id="SSF52833">
    <property type="entry name" value="Thioredoxin-like"/>
    <property type="match status" value="1"/>
</dbReference>
<reference evidence="7 8" key="1">
    <citation type="submission" date="2021-02" db="EMBL/GenBank/DDBJ databases">
        <title>Actinophytocola xerophila sp. nov., isolated from soil of cotton cropping field.</title>
        <authorList>
            <person name="Huang R."/>
            <person name="Chen X."/>
            <person name="Ge X."/>
            <person name="Liu W."/>
        </authorList>
    </citation>
    <scope>NUCLEOTIDE SEQUENCE [LARGE SCALE GENOMIC DNA]</scope>
    <source>
        <strain evidence="7 8">S1-96</strain>
    </source>
</reference>
<comment type="similarity">
    <text evidence="1">Belongs to the complex I 24 kDa subunit family.</text>
</comment>
<dbReference type="EMBL" id="JAFFZE010000012">
    <property type="protein sequence ID" value="MCT2584194.1"/>
    <property type="molecule type" value="Genomic_DNA"/>
</dbReference>
<keyword evidence="4" id="KW-0408">Iron</keyword>
<comment type="caution">
    <text evidence="7">The sequence shown here is derived from an EMBL/GenBank/DDBJ whole genome shotgun (WGS) entry which is preliminary data.</text>
</comment>
<dbReference type="PROSITE" id="PS01099">
    <property type="entry name" value="COMPLEX1_24K"/>
    <property type="match status" value="1"/>
</dbReference>
<dbReference type="Gene3D" id="1.10.10.1590">
    <property type="entry name" value="NADH-quinone oxidoreductase subunit E"/>
    <property type="match status" value="1"/>
</dbReference>
<dbReference type="Pfam" id="PF01257">
    <property type="entry name" value="2Fe-2S_thioredx"/>
    <property type="match status" value="1"/>
</dbReference>
<keyword evidence="2" id="KW-0001">2Fe-2S</keyword>
<dbReference type="PANTHER" id="PTHR43342">
    <property type="entry name" value="NADH-QUINONE OXIDOREDUCTASE, E SUBUNIT"/>
    <property type="match status" value="1"/>
</dbReference>
<protein>
    <submittedName>
        <fullName evidence="7">NAD(P)H-dependent oxidoreductase subunit E</fullName>
    </submittedName>
</protein>
<keyword evidence="3" id="KW-0479">Metal-binding</keyword>
<evidence type="ECO:0000256" key="5">
    <source>
        <dbReference type="ARBA" id="ARBA00023014"/>
    </source>
</evidence>
<keyword evidence="8" id="KW-1185">Reference proteome</keyword>
<evidence type="ECO:0000256" key="2">
    <source>
        <dbReference type="ARBA" id="ARBA00022714"/>
    </source>
</evidence>
<dbReference type="InterPro" id="IPR041921">
    <property type="entry name" value="NuoE_N"/>
</dbReference>
<evidence type="ECO:0000256" key="1">
    <source>
        <dbReference type="ARBA" id="ARBA00010643"/>
    </source>
</evidence>
<name>A0ABT2J9E8_9PSEU</name>
<evidence type="ECO:0000256" key="3">
    <source>
        <dbReference type="ARBA" id="ARBA00022723"/>
    </source>
</evidence>
<evidence type="ECO:0000313" key="7">
    <source>
        <dbReference type="EMBL" id="MCT2584194.1"/>
    </source>
</evidence>
<dbReference type="Proteomes" id="UP001156441">
    <property type="component" value="Unassembled WGS sequence"/>
</dbReference>
<dbReference type="InterPro" id="IPR036249">
    <property type="entry name" value="Thioredoxin-like_sf"/>
</dbReference>
<evidence type="ECO:0000256" key="6">
    <source>
        <dbReference type="ARBA" id="ARBA00034078"/>
    </source>
</evidence>
<organism evidence="7 8">
    <name type="scientific">Actinophytocola gossypii</name>
    <dbReference type="NCBI Taxonomy" id="2812003"/>
    <lineage>
        <taxon>Bacteria</taxon>
        <taxon>Bacillati</taxon>
        <taxon>Actinomycetota</taxon>
        <taxon>Actinomycetes</taxon>
        <taxon>Pseudonocardiales</taxon>
        <taxon>Pseudonocardiaceae</taxon>
    </lineage>
</organism>
<dbReference type="InterPro" id="IPR028431">
    <property type="entry name" value="NADP_DH_HndA-like"/>
</dbReference>
<dbReference type="InterPro" id="IPR002023">
    <property type="entry name" value="NuoE-like"/>
</dbReference>
<dbReference type="RefSeq" id="WP_260191603.1">
    <property type="nucleotide sequence ID" value="NZ_JAFFZE010000012.1"/>
</dbReference>
<keyword evidence="5" id="KW-0411">Iron-sulfur</keyword>
<sequence>MTSGESPVAARARSAVAAHRGERGALLPILHDLQAEFGYVDPAVVPVLAEELNLSRAEVHGVISFYHDFRESPAPGTVVRVCRAEACQANGAEALMAHAERNLGDGVTVQQVFCLGNCALGPAVEVNGKLAGRVDAARLDALVASADPFERKVHTV</sequence>
<evidence type="ECO:0000313" key="8">
    <source>
        <dbReference type="Proteomes" id="UP001156441"/>
    </source>
</evidence>